<keyword evidence="1" id="KW-1133">Transmembrane helix</keyword>
<dbReference type="AlphaFoldDB" id="A0A010YKD8"/>
<dbReference type="RefSeq" id="WP_035849724.1">
    <property type="nucleotide sequence ID" value="NZ_KK073874.1"/>
</dbReference>
<gene>
    <name evidence="2" type="ORF">CryarDRAFT_1787</name>
</gene>
<sequence length="163" mass="17643">MLFRNITLVAATTASGLAAGLFYSFAIAVMPGLRQADDRSFVDAMQRINVAILNGWFAFSFGGALLLTVLAAVVEWRAGTRAVALWIAVAVVLYVATLLITFAINVPLNDQLDRAGDPARITDLHAVRAAFETSWVRWNVVRAVLSTASFVTLVYALIKRAEA</sequence>
<comment type="caution">
    <text evidence="2">The sequence shown here is derived from an EMBL/GenBank/DDBJ whole genome shotgun (WGS) entry which is preliminary data.</text>
</comment>
<keyword evidence="1" id="KW-0812">Transmembrane</keyword>
<evidence type="ECO:0000256" key="1">
    <source>
        <dbReference type="SAM" id="Phobius"/>
    </source>
</evidence>
<keyword evidence="3" id="KW-1185">Reference proteome</keyword>
<dbReference type="OrthoDB" id="428263at2"/>
<feature type="transmembrane region" description="Helical" evidence="1">
    <location>
        <begin position="140"/>
        <end position="158"/>
    </location>
</feature>
<dbReference type="HOGENOM" id="CLU_111152_0_2_11"/>
<evidence type="ECO:0000313" key="3">
    <source>
        <dbReference type="Proteomes" id="UP000021053"/>
    </source>
</evidence>
<accession>A0A010YKD8</accession>
<feature type="transmembrane region" description="Helical" evidence="1">
    <location>
        <begin position="52"/>
        <end position="76"/>
    </location>
</feature>
<dbReference type="EMBL" id="JFBT01000001">
    <property type="protein sequence ID" value="EXG80700.1"/>
    <property type="molecule type" value="Genomic_DNA"/>
</dbReference>
<evidence type="ECO:0000313" key="2">
    <source>
        <dbReference type="EMBL" id="EXG80700.1"/>
    </source>
</evidence>
<dbReference type="InterPro" id="IPR013901">
    <property type="entry name" value="Anthrone_oxy"/>
</dbReference>
<protein>
    <submittedName>
        <fullName evidence="2">Putative integral membrane protein</fullName>
    </submittedName>
</protein>
<dbReference type="PATRIC" id="fig|927661.3.peg.1756"/>
<name>A0A010YKD8_9ACTN</name>
<keyword evidence="1" id="KW-0472">Membrane</keyword>
<reference evidence="2 3" key="1">
    <citation type="submission" date="2013-07" db="EMBL/GenBank/DDBJ databases">
        <authorList>
            <consortium name="DOE Joint Genome Institute"/>
            <person name="Eisen J."/>
            <person name="Huntemann M."/>
            <person name="Han J."/>
            <person name="Chen A."/>
            <person name="Kyrpides N."/>
            <person name="Mavromatis K."/>
            <person name="Markowitz V."/>
            <person name="Palaniappan K."/>
            <person name="Ivanova N."/>
            <person name="Schaumberg A."/>
            <person name="Pati A."/>
            <person name="Liolios K."/>
            <person name="Nordberg H.P."/>
            <person name="Cantor M.N."/>
            <person name="Hua S.X."/>
            <person name="Woyke T."/>
        </authorList>
    </citation>
    <scope>NUCLEOTIDE SEQUENCE [LARGE SCALE GENOMIC DNA]</scope>
    <source>
        <strain evidence="2 3">DSM 44712</strain>
    </source>
</reference>
<dbReference type="Pfam" id="PF08592">
    <property type="entry name" value="Anthrone_oxy"/>
    <property type="match status" value="1"/>
</dbReference>
<proteinExistence type="predicted"/>
<feature type="transmembrane region" description="Helical" evidence="1">
    <location>
        <begin position="83"/>
        <end position="104"/>
    </location>
</feature>
<organism evidence="2 3">
    <name type="scientific">Cryptosporangium arvum DSM 44712</name>
    <dbReference type="NCBI Taxonomy" id="927661"/>
    <lineage>
        <taxon>Bacteria</taxon>
        <taxon>Bacillati</taxon>
        <taxon>Actinomycetota</taxon>
        <taxon>Actinomycetes</taxon>
        <taxon>Cryptosporangiales</taxon>
        <taxon>Cryptosporangiaceae</taxon>
        <taxon>Cryptosporangium</taxon>
    </lineage>
</organism>
<dbReference type="Proteomes" id="UP000021053">
    <property type="component" value="Unassembled WGS sequence"/>
</dbReference>